<evidence type="ECO:0000259" key="2">
    <source>
        <dbReference type="PROSITE" id="PS50994"/>
    </source>
</evidence>
<evidence type="ECO:0000313" key="4">
    <source>
        <dbReference type="Proteomes" id="UP000765509"/>
    </source>
</evidence>
<dbReference type="PROSITE" id="PS50994">
    <property type="entry name" value="INTEGRASE"/>
    <property type="match status" value="1"/>
</dbReference>
<dbReference type="Proteomes" id="UP000765509">
    <property type="component" value="Unassembled WGS sequence"/>
</dbReference>
<sequence>MIWNQVISHTGLFHNIISDRDPNFTSPLAKNLDNLFAKKLSFSTAYHPQTDGLAETMIKTLEGMIKRFCAYGLEFQDSDGFNHDWCTLILALEIYGKRPAMLEKSLNPRLPYDTLKKELMDINPKASSSKIMLYKERHHTNIYMQYLFKYTKKR</sequence>
<keyword evidence="1" id="KW-0694">RNA-binding</keyword>
<dbReference type="InterPro" id="IPR050951">
    <property type="entry name" value="Retrovirus_Pol_polyprotein"/>
</dbReference>
<dbReference type="InterPro" id="IPR036397">
    <property type="entry name" value="RNaseH_sf"/>
</dbReference>
<dbReference type="PANTHER" id="PTHR37984:SF5">
    <property type="entry name" value="PROTEIN NYNRIN-LIKE"/>
    <property type="match status" value="1"/>
</dbReference>
<dbReference type="PANTHER" id="PTHR37984">
    <property type="entry name" value="PROTEIN CBG26694"/>
    <property type="match status" value="1"/>
</dbReference>
<evidence type="ECO:0000256" key="1">
    <source>
        <dbReference type="ARBA" id="ARBA00022884"/>
    </source>
</evidence>
<protein>
    <recommendedName>
        <fullName evidence="2">Integrase catalytic domain-containing protein</fullName>
    </recommendedName>
</protein>
<comment type="caution">
    <text evidence="3">The sequence shown here is derived from an EMBL/GenBank/DDBJ whole genome shotgun (WGS) entry which is preliminary data.</text>
</comment>
<reference evidence="3" key="1">
    <citation type="submission" date="2021-03" db="EMBL/GenBank/DDBJ databases">
        <title>Draft genome sequence of rust myrtle Austropuccinia psidii MF-1, a brazilian biotype.</title>
        <authorList>
            <person name="Quecine M.C."/>
            <person name="Pachon D.M.R."/>
            <person name="Bonatelli M.L."/>
            <person name="Correr F.H."/>
            <person name="Franceschini L.M."/>
            <person name="Leite T.F."/>
            <person name="Margarido G.R.A."/>
            <person name="Almeida C.A."/>
            <person name="Ferrarezi J.A."/>
            <person name="Labate C.A."/>
        </authorList>
    </citation>
    <scope>NUCLEOTIDE SEQUENCE</scope>
    <source>
        <strain evidence="3">MF-1</strain>
    </source>
</reference>
<dbReference type="EMBL" id="AVOT02081952">
    <property type="protein sequence ID" value="MBW0568076.1"/>
    <property type="molecule type" value="Genomic_DNA"/>
</dbReference>
<dbReference type="GO" id="GO:0015074">
    <property type="term" value="P:DNA integration"/>
    <property type="evidence" value="ECO:0007669"/>
    <property type="project" value="InterPro"/>
</dbReference>
<dbReference type="SUPFAM" id="SSF53098">
    <property type="entry name" value="Ribonuclease H-like"/>
    <property type="match status" value="1"/>
</dbReference>
<dbReference type="GO" id="GO:0003723">
    <property type="term" value="F:RNA binding"/>
    <property type="evidence" value="ECO:0007669"/>
    <property type="project" value="UniProtKB-KW"/>
</dbReference>
<evidence type="ECO:0000313" key="3">
    <source>
        <dbReference type="EMBL" id="MBW0568076.1"/>
    </source>
</evidence>
<dbReference type="AlphaFoldDB" id="A0A9Q3JU33"/>
<dbReference type="Gene3D" id="3.30.420.10">
    <property type="entry name" value="Ribonuclease H-like superfamily/Ribonuclease H"/>
    <property type="match status" value="1"/>
</dbReference>
<keyword evidence="4" id="KW-1185">Reference proteome</keyword>
<organism evidence="3 4">
    <name type="scientific">Austropuccinia psidii MF-1</name>
    <dbReference type="NCBI Taxonomy" id="1389203"/>
    <lineage>
        <taxon>Eukaryota</taxon>
        <taxon>Fungi</taxon>
        <taxon>Dikarya</taxon>
        <taxon>Basidiomycota</taxon>
        <taxon>Pucciniomycotina</taxon>
        <taxon>Pucciniomycetes</taxon>
        <taxon>Pucciniales</taxon>
        <taxon>Sphaerophragmiaceae</taxon>
        <taxon>Austropuccinia</taxon>
    </lineage>
</organism>
<gene>
    <name evidence="3" type="ORF">O181_107791</name>
</gene>
<name>A0A9Q3JU33_9BASI</name>
<dbReference type="InterPro" id="IPR012337">
    <property type="entry name" value="RNaseH-like_sf"/>
</dbReference>
<dbReference type="GO" id="GO:0005634">
    <property type="term" value="C:nucleus"/>
    <property type="evidence" value="ECO:0007669"/>
    <property type="project" value="UniProtKB-ARBA"/>
</dbReference>
<feature type="domain" description="Integrase catalytic" evidence="2">
    <location>
        <begin position="1"/>
        <end position="119"/>
    </location>
</feature>
<proteinExistence type="predicted"/>
<accession>A0A9Q3JU33</accession>
<dbReference type="InterPro" id="IPR001584">
    <property type="entry name" value="Integrase_cat-core"/>
</dbReference>